<dbReference type="KEGG" id="tim:GMBLW1_25110"/>
<dbReference type="Gene3D" id="3.40.720.10">
    <property type="entry name" value="Alkaline Phosphatase, subunit A"/>
    <property type="match status" value="1"/>
</dbReference>
<dbReference type="InterPro" id="IPR017850">
    <property type="entry name" value="Alkaline_phosphatase_core_sf"/>
</dbReference>
<reference evidence="7" key="1">
    <citation type="submission" date="2019-04" db="EMBL/GenBank/DDBJ databases">
        <authorList>
            <consortium name="Science for Life Laboratories"/>
        </authorList>
    </citation>
    <scope>NUCLEOTIDE SEQUENCE</scope>
    <source>
        <strain evidence="7">MBLW1</strain>
    </source>
</reference>
<feature type="domain" description="Sulfatase N-terminal" evidence="6">
    <location>
        <begin position="186"/>
        <end position="336"/>
    </location>
</feature>
<feature type="transmembrane region" description="Helical" evidence="5">
    <location>
        <begin position="38"/>
        <end position="57"/>
    </location>
</feature>
<dbReference type="PANTHER" id="PTHR42693">
    <property type="entry name" value="ARYLSULFATASE FAMILY MEMBER"/>
    <property type="match status" value="1"/>
</dbReference>
<sequence length="511" mass="57570">MGGGGVGRGAVGGVWLGVRGVRGPILSRGRIMRHDRRIGVAILAMLGWLGSSGISLAEPRRDPRPNIVWIVTEDISPNLGCYADPDAITPNLDRLAAEGARFQRAFSHAPVCAPTRSGLITGVYPTTLGSHHMRSKLTTPPPLFTDDLKKAGYTVFWPGKTDFNFDVTKGWADTRNWVQNPRLLPQDRPFFAYINFTITHESQARPTPAQYAKNTERLTDAQRHNPANVRLPKYYPDHPLVRKNVAIYHDNITAMDHLVGDVLKVVDDPKWRDNTIVVFFGDHGWGLSRGKRWCYDSGLRVPLLVRWPGVVKPGSVREDLVQLLDLAPTMLSVAGVPVPQRMQGQVILGANTAPARTMLVGGRDRMDEAVDRIRTVRSQRYRYIRNFRPDLPYAQYINYMDEMPIMKVWREQAFAGKLNPIQAAFFARTKPKEEFYDLAADPEETVNLANSPELQAVIREHAAALDRWMAETKDMGEIPEQELIRRGIVRDLLNTEYAERVRNHPKTPPVP</sequence>
<dbReference type="SUPFAM" id="SSF53649">
    <property type="entry name" value="Alkaline phosphatase-like"/>
    <property type="match status" value="1"/>
</dbReference>
<name>A0A6C2YJP3_9BACT</name>
<dbReference type="Proteomes" id="UP000464378">
    <property type="component" value="Chromosome"/>
</dbReference>
<evidence type="ECO:0000256" key="2">
    <source>
        <dbReference type="ARBA" id="ARBA00022723"/>
    </source>
</evidence>
<dbReference type="PROSITE" id="PS00523">
    <property type="entry name" value="SULFATASE_1"/>
    <property type="match status" value="1"/>
</dbReference>
<organism evidence="7">
    <name type="scientific">Tuwongella immobilis</name>
    <dbReference type="NCBI Taxonomy" id="692036"/>
    <lineage>
        <taxon>Bacteria</taxon>
        <taxon>Pseudomonadati</taxon>
        <taxon>Planctomycetota</taxon>
        <taxon>Planctomycetia</taxon>
        <taxon>Gemmatales</taxon>
        <taxon>Gemmataceae</taxon>
        <taxon>Tuwongella</taxon>
    </lineage>
</organism>
<dbReference type="GO" id="GO:0046872">
    <property type="term" value="F:metal ion binding"/>
    <property type="evidence" value="ECO:0007669"/>
    <property type="project" value="UniProtKB-KW"/>
</dbReference>
<keyword evidence="5" id="KW-0812">Transmembrane</keyword>
<keyword evidence="8" id="KW-1185">Reference proteome</keyword>
<keyword evidence="5" id="KW-1133">Transmembrane helix</keyword>
<keyword evidence="4" id="KW-0106">Calcium</keyword>
<dbReference type="PANTHER" id="PTHR42693:SF53">
    <property type="entry name" value="ENDO-4-O-SULFATASE"/>
    <property type="match status" value="1"/>
</dbReference>
<evidence type="ECO:0000256" key="5">
    <source>
        <dbReference type="SAM" id="Phobius"/>
    </source>
</evidence>
<proteinExistence type="inferred from homology"/>
<accession>A0A6C2YJP3</accession>
<dbReference type="Pfam" id="PF00884">
    <property type="entry name" value="Sulfatase"/>
    <property type="match status" value="2"/>
</dbReference>
<keyword evidence="2" id="KW-0479">Metal-binding</keyword>
<dbReference type="AlphaFoldDB" id="A0A6C2YJP3"/>
<dbReference type="GO" id="GO:0004065">
    <property type="term" value="F:arylsulfatase activity"/>
    <property type="evidence" value="ECO:0007669"/>
    <property type="project" value="TreeGrafter"/>
</dbReference>
<feature type="domain" description="Sulfatase N-terminal" evidence="6">
    <location>
        <begin position="65"/>
        <end position="182"/>
    </location>
</feature>
<dbReference type="InterPro" id="IPR000917">
    <property type="entry name" value="Sulfatase_N"/>
</dbReference>
<evidence type="ECO:0000256" key="3">
    <source>
        <dbReference type="ARBA" id="ARBA00022801"/>
    </source>
</evidence>
<dbReference type="CDD" id="cd16027">
    <property type="entry name" value="SGSH"/>
    <property type="match status" value="1"/>
</dbReference>
<evidence type="ECO:0000313" key="7">
    <source>
        <dbReference type="EMBL" id="VIP01449.1"/>
    </source>
</evidence>
<dbReference type="EMBL" id="LR586016">
    <property type="protein sequence ID" value="VIP01449.1"/>
    <property type="molecule type" value="Genomic_DNA"/>
</dbReference>
<dbReference type="InterPro" id="IPR024607">
    <property type="entry name" value="Sulfatase_CS"/>
</dbReference>
<dbReference type="InterPro" id="IPR050738">
    <property type="entry name" value="Sulfatase"/>
</dbReference>
<gene>
    <name evidence="7" type="ORF">GMBLW1_25110</name>
</gene>
<evidence type="ECO:0000313" key="8">
    <source>
        <dbReference type="Proteomes" id="UP000464378"/>
    </source>
</evidence>
<keyword evidence="3" id="KW-0378">Hydrolase</keyword>
<evidence type="ECO:0000259" key="6">
    <source>
        <dbReference type="Pfam" id="PF00884"/>
    </source>
</evidence>
<comment type="similarity">
    <text evidence="1">Belongs to the sulfatase family.</text>
</comment>
<evidence type="ECO:0000256" key="1">
    <source>
        <dbReference type="ARBA" id="ARBA00008779"/>
    </source>
</evidence>
<keyword evidence="5" id="KW-0472">Membrane</keyword>
<dbReference type="EMBL" id="LR593887">
    <property type="protein sequence ID" value="VTR98439.1"/>
    <property type="molecule type" value="Genomic_DNA"/>
</dbReference>
<protein>
    <recommendedName>
        <fullName evidence="6">Sulfatase N-terminal domain-containing protein</fullName>
    </recommendedName>
</protein>
<evidence type="ECO:0000256" key="4">
    <source>
        <dbReference type="ARBA" id="ARBA00022837"/>
    </source>
</evidence>
<dbReference type="InParanoid" id="A0A6C2YJP3"/>